<comment type="subcellular location">
    <subcellularLocation>
        <location evidence="1">Nucleus</location>
    </subcellularLocation>
</comment>
<dbReference type="PANTHER" id="PTHR21964">
    <property type="entry name" value="BREAST CANCER METASTASIS-SUPPRESSOR 1"/>
    <property type="match status" value="1"/>
</dbReference>
<feature type="compositionally biased region" description="Polar residues" evidence="6">
    <location>
        <begin position="620"/>
        <end position="635"/>
    </location>
</feature>
<comment type="caution">
    <text evidence="7">The sequence shown here is derived from an EMBL/GenBank/DDBJ whole genome shotgun (WGS) entry which is preliminary data.</text>
</comment>
<keyword evidence="3" id="KW-0805">Transcription regulation</keyword>
<dbReference type="Proteomes" id="UP000253664">
    <property type="component" value="Unassembled WGS sequence"/>
</dbReference>
<evidence type="ECO:0000256" key="1">
    <source>
        <dbReference type="ARBA" id="ARBA00004123"/>
    </source>
</evidence>
<dbReference type="STRING" id="1330021.A0A367LKA2"/>
<feature type="compositionally biased region" description="Basic and acidic residues" evidence="6">
    <location>
        <begin position="277"/>
        <end position="290"/>
    </location>
</feature>
<dbReference type="OrthoDB" id="20886at2759"/>
<organism evidence="7 8">
    <name type="scientific">Ophiocordyceps polyrhachis-furcata BCC 54312</name>
    <dbReference type="NCBI Taxonomy" id="1330021"/>
    <lineage>
        <taxon>Eukaryota</taxon>
        <taxon>Fungi</taxon>
        <taxon>Dikarya</taxon>
        <taxon>Ascomycota</taxon>
        <taxon>Pezizomycotina</taxon>
        <taxon>Sordariomycetes</taxon>
        <taxon>Hypocreomycetidae</taxon>
        <taxon>Hypocreales</taxon>
        <taxon>Ophiocordycipitaceae</taxon>
        <taxon>Ophiocordyceps</taxon>
    </lineage>
</organism>
<evidence type="ECO:0000256" key="6">
    <source>
        <dbReference type="SAM" id="MobiDB-lite"/>
    </source>
</evidence>
<keyword evidence="8" id="KW-1185">Reference proteome</keyword>
<evidence type="ECO:0000313" key="7">
    <source>
        <dbReference type="EMBL" id="RCI14858.1"/>
    </source>
</evidence>
<keyword evidence="5" id="KW-0539">Nucleus</keyword>
<evidence type="ECO:0000256" key="5">
    <source>
        <dbReference type="ARBA" id="ARBA00023242"/>
    </source>
</evidence>
<evidence type="ECO:0000256" key="4">
    <source>
        <dbReference type="ARBA" id="ARBA00023163"/>
    </source>
</evidence>
<feature type="compositionally biased region" description="Low complexity" evidence="6">
    <location>
        <begin position="107"/>
        <end position="120"/>
    </location>
</feature>
<name>A0A367LKA2_9HYPO</name>
<gene>
    <name evidence="7" type="ORF">L249_6723</name>
</gene>
<evidence type="ECO:0000256" key="3">
    <source>
        <dbReference type="ARBA" id="ARBA00023015"/>
    </source>
</evidence>
<evidence type="ECO:0000313" key="8">
    <source>
        <dbReference type="Proteomes" id="UP000253664"/>
    </source>
</evidence>
<feature type="compositionally biased region" description="Acidic residues" evidence="6">
    <location>
        <begin position="323"/>
        <end position="342"/>
    </location>
</feature>
<proteinExistence type="predicted"/>
<evidence type="ECO:0008006" key="9">
    <source>
        <dbReference type="Google" id="ProtNLM"/>
    </source>
</evidence>
<dbReference type="EMBL" id="LKCN02000003">
    <property type="protein sequence ID" value="RCI14858.1"/>
    <property type="molecule type" value="Genomic_DNA"/>
</dbReference>
<feature type="region of interest" description="Disordered" evidence="6">
    <location>
        <begin position="540"/>
        <end position="670"/>
    </location>
</feature>
<dbReference type="GO" id="GO:0010468">
    <property type="term" value="P:regulation of gene expression"/>
    <property type="evidence" value="ECO:0007669"/>
    <property type="project" value="UniProtKB-ARBA"/>
</dbReference>
<feature type="compositionally biased region" description="Polar residues" evidence="6">
    <location>
        <begin position="657"/>
        <end position="670"/>
    </location>
</feature>
<feature type="region of interest" description="Disordered" evidence="6">
    <location>
        <begin position="49"/>
        <end position="342"/>
    </location>
</feature>
<feature type="non-terminal residue" evidence="7">
    <location>
        <position position="1"/>
    </location>
</feature>
<dbReference type="AlphaFoldDB" id="A0A367LKA2"/>
<feature type="compositionally biased region" description="Basic residues" evidence="6">
    <location>
        <begin position="540"/>
        <end position="550"/>
    </location>
</feature>
<keyword evidence="2" id="KW-0678">Repressor</keyword>
<sequence>QAALALTERLSESRPGFTFTALPYHLSRICNFFFLVQGEPMAAAALAHGTQASSGPGGGTLEDSNASSPLSEVDDGDANDEEMERMQLHRRGHVATKSSPSSHSNNALDSESALSDAASDVNSDPNDTEAETERLYDTPKSQRQRDILVDQLGNFDPSPGKPRRPDADENNRGDVPSLGEDESPDPSQAAGSDTLAKAAAEIGTNVDDLVTLDSQERKRKRSPQADLSGSDEPLRKRTGSVAALTATVGQDMPINEEAIVLENPQRPVGEDPSSESSNKDTADEGPERQTRATKSTRSASKRKAPPPEDVTAEADSDTREEHAVEDEAEVPEEEANGDAEEEMDAAVKNIEEMERKHAAFRDWTHIEDMFNIFRERLYKDRLQRLEEEERSLLADEPTHPEYLSMKKCIDDRLNKRLHEINTEHEFRMRAHERRAVAQRAQIWSQFFQTVREKREQALERLNQQWYEVQSARRSAHSLSDYGLLFPKDPAHRLRNAVAYNTEVSTLAGLAKHVGFPAGPELKGASAAEVDSDLNAIEHVRRGRRRQSAQHHARDEYHTPTFSRLGSAGEQFLKDTPWANPNHSAHKLHQQQPGSADGPPRRTLQPASAPPPAEAKATLEGPSTVQRSPALTNRMTDSPDMARNILNQAAHQMRRVSSIPNMTRGSKTAAA</sequence>
<dbReference type="SMART" id="SM01401">
    <property type="entry name" value="Sds3"/>
    <property type="match status" value="1"/>
</dbReference>
<dbReference type="Pfam" id="PF08598">
    <property type="entry name" value="Sds3"/>
    <property type="match status" value="1"/>
</dbReference>
<keyword evidence="4" id="KW-0804">Transcription</keyword>
<protein>
    <recommendedName>
        <fullName evidence="9">Transcriptional regulatory protein DEP1</fullName>
    </recommendedName>
</protein>
<evidence type="ECO:0000256" key="2">
    <source>
        <dbReference type="ARBA" id="ARBA00022491"/>
    </source>
</evidence>
<reference evidence="7 8" key="1">
    <citation type="journal article" date="2015" name="BMC Genomics">
        <title>Insights from the genome of Ophiocordyceps polyrhachis-furcata to pathogenicity and host specificity in insect fungi.</title>
        <authorList>
            <person name="Wichadakul D."/>
            <person name="Kobmoo N."/>
            <person name="Ingsriswang S."/>
            <person name="Tangphatsornruang S."/>
            <person name="Chantasingh D."/>
            <person name="Luangsa-ard J.J."/>
            <person name="Eurwilaichitr L."/>
        </authorList>
    </citation>
    <scope>NUCLEOTIDE SEQUENCE [LARGE SCALE GENOMIC DNA]</scope>
    <source>
        <strain evidence="7 8">BCC 54312</strain>
    </source>
</reference>
<accession>A0A367LKA2</accession>
<feature type="compositionally biased region" description="Basic and acidic residues" evidence="6">
    <location>
        <begin position="163"/>
        <end position="172"/>
    </location>
</feature>
<dbReference type="GO" id="GO:0005654">
    <property type="term" value="C:nucleoplasm"/>
    <property type="evidence" value="ECO:0007669"/>
    <property type="project" value="UniProtKB-ARBA"/>
</dbReference>
<feature type="compositionally biased region" description="Polar residues" evidence="6">
    <location>
        <begin position="96"/>
        <end position="106"/>
    </location>
</feature>
<dbReference type="InterPro" id="IPR013907">
    <property type="entry name" value="Sds3"/>
</dbReference>
<feature type="compositionally biased region" description="Acidic residues" evidence="6">
    <location>
        <begin position="72"/>
        <end position="83"/>
    </location>
</feature>